<dbReference type="InterPro" id="IPR006311">
    <property type="entry name" value="TAT_signal"/>
</dbReference>
<dbReference type="GO" id="GO:0047632">
    <property type="term" value="F:agmatine deiminase activity"/>
    <property type="evidence" value="ECO:0007669"/>
    <property type="project" value="UniProtKB-EC"/>
</dbReference>
<protein>
    <submittedName>
        <fullName evidence="2">Agmatine deiminase</fullName>
        <ecNumber evidence="2">3.5.3.12</ecNumber>
    </submittedName>
</protein>
<comment type="caution">
    <text evidence="2">The sequence shown here is derived from an EMBL/GenBank/DDBJ whole genome shotgun (WGS) entry which is preliminary data.</text>
</comment>
<dbReference type="EC" id="3.5.3.12" evidence="2"/>
<dbReference type="Gene3D" id="3.75.10.10">
    <property type="entry name" value="L-arginine/glycine Amidinotransferase, Chain A"/>
    <property type="match status" value="1"/>
</dbReference>
<dbReference type="AlphaFoldDB" id="A0A7X0PBM4"/>
<name>A0A7X0PBM4_9BURK</name>
<dbReference type="PANTHER" id="PTHR31377">
    <property type="entry name" value="AGMATINE DEIMINASE-RELATED"/>
    <property type="match status" value="1"/>
</dbReference>
<dbReference type="Proteomes" id="UP000575083">
    <property type="component" value="Unassembled WGS sequence"/>
</dbReference>
<evidence type="ECO:0000256" key="1">
    <source>
        <dbReference type="ARBA" id="ARBA00022801"/>
    </source>
</evidence>
<organism evidence="2 3">
    <name type="scientific">Acidovorax soli</name>
    <dbReference type="NCBI Taxonomy" id="592050"/>
    <lineage>
        <taxon>Bacteria</taxon>
        <taxon>Pseudomonadati</taxon>
        <taxon>Pseudomonadota</taxon>
        <taxon>Betaproteobacteria</taxon>
        <taxon>Burkholderiales</taxon>
        <taxon>Comamonadaceae</taxon>
        <taxon>Acidovorax</taxon>
    </lineage>
</organism>
<keyword evidence="1 2" id="KW-0378">Hydrolase</keyword>
<dbReference type="PANTHER" id="PTHR31377:SF0">
    <property type="entry name" value="AGMATINE DEIMINASE-RELATED"/>
    <property type="match status" value="1"/>
</dbReference>
<keyword evidence="3" id="KW-1185">Reference proteome</keyword>
<evidence type="ECO:0000313" key="2">
    <source>
        <dbReference type="EMBL" id="MBB6558592.1"/>
    </source>
</evidence>
<dbReference type="Pfam" id="PF04371">
    <property type="entry name" value="PAD_porph"/>
    <property type="match status" value="1"/>
</dbReference>
<dbReference type="SUPFAM" id="SSF55909">
    <property type="entry name" value="Pentein"/>
    <property type="match status" value="1"/>
</dbReference>
<dbReference type="InterPro" id="IPR007466">
    <property type="entry name" value="Peptidyl-Arg-deiminase_porph"/>
</dbReference>
<dbReference type="GO" id="GO:0009446">
    <property type="term" value="P:putrescine biosynthetic process"/>
    <property type="evidence" value="ECO:0007669"/>
    <property type="project" value="InterPro"/>
</dbReference>
<gene>
    <name evidence="2" type="ORF">HNP48_001256</name>
</gene>
<dbReference type="GO" id="GO:0004668">
    <property type="term" value="F:protein-arginine deiminase activity"/>
    <property type="evidence" value="ECO:0007669"/>
    <property type="project" value="InterPro"/>
</dbReference>
<proteinExistence type="predicted"/>
<sequence>MPFSPTRRRLLGGIGLAPLGLAARSATGAAAPEAWHMPDEGDPHQATWMSFGPHERVWGRRLLTPAREHLAGIARAIAAFEPVHMLVRAQDHDLAARLCGDQVQLVVQPVDDLWMRDTGPVFVRDTAGAAGQWAGVDFNFNGWGGKQEHARDAEVAGFVTEAAQAQGLCTPLVLEGGGIEVDGAGTAIITESCVLNANRNPGLGKAVCEAELARLLGVRKIIWLPGIAGRDITDGHTDFYARFAAPGVVVAALDEDPASYDHAVTRRHLEILRQATDARGQRLRVEVLKAPRTVRPRFESDDFAAGYVNFYLCNGAVIAPQFGDARADANARALLRELFARREVVQLDIDAIAAGGGGIHCTTQQQPR</sequence>
<dbReference type="EMBL" id="JACHLK010000002">
    <property type="protein sequence ID" value="MBB6558592.1"/>
    <property type="molecule type" value="Genomic_DNA"/>
</dbReference>
<reference evidence="2 3" key="1">
    <citation type="submission" date="2020-08" db="EMBL/GenBank/DDBJ databases">
        <title>Functional genomics of gut bacteria from endangered species of beetles.</title>
        <authorList>
            <person name="Carlos-Shanley C."/>
        </authorList>
    </citation>
    <scope>NUCLEOTIDE SEQUENCE [LARGE SCALE GENOMIC DNA]</scope>
    <source>
        <strain evidence="2 3">S00198</strain>
    </source>
</reference>
<evidence type="ECO:0000313" key="3">
    <source>
        <dbReference type="Proteomes" id="UP000575083"/>
    </source>
</evidence>
<dbReference type="RefSeq" id="WP_184856016.1">
    <property type="nucleotide sequence ID" value="NZ_JACHLK010000002.1"/>
</dbReference>
<dbReference type="PROSITE" id="PS51318">
    <property type="entry name" value="TAT"/>
    <property type="match status" value="1"/>
</dbReference>
<accession>A0A7X0PBM4</accession>